<dbReference type="InterPro" id="IPR043459">
    <property type="entry name" value="NFD6/NOXY2-like"/>
</dbReference>
<proteinExistence type="predicted"/>
<dbReference type="GeneID" id="109709991"/>
<dbReference type="GO" id="GO:0031407">
    <property type="term" value="P:oxylipin metabolic process"/>
    <property type="evidence" value="ECO:0007669"/>
    <property type="project" value="EnsemblPlants"/>
</dbReference>
<feature type="compositionally biased region" description="Low complexity" evidence="1">
    <location>
        <begin position="23"/>
        <end position="35"/>
    </location>
</feature>
<dbReference type="GO" id="GO:0048311">
    <property type="term" value="P:mitochondrion distribution"/>
    <property type="evidence" value="ECO:0007669"/>
    <property type="project" value="EnsemblPlants"/>
</dbReference>
<dbReference type="GO" id="GO:0009635">
    <property type="term" value="P:response to herbicide"/>
    <property type="evidence" value="ECO:0007669"/>
    <property type="project" value="EnsemblPlants"/>
</dbReference>
<dbReference type="RefSeq" id="XP_020087988.1">
    <property type="nucleotide sequence ID" value="XM_020232399.1"/>
</dbReference>
<dbReference type="OrthoDB" id="1937908at2759"/>
<evidence type="ECO:0000256" key="1">
    <source>
        <dbReference type="SAM" id="MobiDB-lite"/>
    </source>
</evidence>
<name>A0A6P5F3F6_ANACO</name>
<accession>A0A6P5F3F6</accession>
<feature type="compositionally biased region" description="Polar residues" evidence="1">
    <location>
        <begin position="76"/>
        <end position="94"/>
    </location>
</feature>
<dbReference type="GO" id="GO:0071433">
    <property type="term" value="P:cell wall repair"/>
    <property type="evidence" value="ECO:0007669"/>
    <property type="project" value="EnsemblPlants"/>
</dbReference>
<protein>
    <submittedName>
        <fullName evidence="3">Uncharacterized protein LOC109709991 isoform X1</fullName>
    </submittedName>
</protein>
<dbReference type="GO" id="GO:0005739">
    <property type="term" value="C:mitochondrion"/>
    <property type="evidence" value="ECO:0007669"/>
    <property type="project" value="EnsemblPlants"/>
</dbReference>
<dbReference type="GO" id="GO:0010311">
    <property type="term" value="P:lateral root formation"/>
    <property type="evidence" value="ECO:0007669"/>
    <property type="project" value="EnsemblPlants"/>
</dbReference>
<reference evidence="3" key="2">
    <citation type="submission" date="2025-08" db="UniProtKB">
        <authorList>
            <consortium name="RefSeq"/>
        </authorList>
    </citation>
    <scope>IDENTIFICATION</scope>
    <source>
        <tissue evidence="3">Leaf</tissue>
    </source>
</reference>
<gene>
    <name evidence="3" type="primary">LOC109709991</name>
</gene>
<evidence type="ECO:0000313" key="3">
    <source>
        <dbReference type="RefSeq" id="XP_020087988.1"/>
    </source>
</evidence>
<dbReference type="PANTHER" id="PTHR33156:SF39">
    <property type="entry name" value="PROTEIN NONRESPONDING TO OXYLIPINS 2, MITOCHONDRIAL"/>
    <property type="match status" value="1"/>
</dbReference>
<dbReference type="Proteomes" id="UP000515123">
    <property type="component" value="Linkage group 5"/>
</dbReference>
<dbReference type="AlphaFoldDB" id="A0A6P5F3F6"/>
<keyword evidence="2" id="KW-1185">Reference proteome</keyword>
<feature type="region of interest" description="Disordered" evidence="1">
    <location>
        <begin position="74"/>
        <end position="94"/>
    </location>
</feature>
<dbReference type="GO" id="GO:0042742">
    <property type="term" value="P:defense response to bacterium"/>
    <property type="evidence" value="ECO:0007669"/>
    <property type="project" value="EnsemblPlants"/>
</dbReference>
<dbReference type="GO" id="GO:0050832">
    <property type="term" value="P:defense response to fungus"/>
    <property type="evidence" value="ECO:0007669"/>
    <property type="project" value="EnsemblPlants"/>
</dbReference>
<reference evidence="2" key="1">
    <citation type="journal article" date="2015" name="Nat. Genet.">
        <title>The pineapple genome and the evolution of CAM photosynthesis.</title>
        <authorList>
            <person name="Ming R."/>
            <person name="VanBuren R."/>
            <person name="Wai C.M."/>
            <person name="Tang H."/>
            <person name="Schatz M.C."/>
            <person name="Bowers J.E."/>
            <person name="Lyons E."/>
            <person name="Wang M.L."/>
            <person name="Chen J."/>
            <person name="Biggers E."/>
            <person name="Zhang J."/>
            <person name="Huang L."/>
            <person name="Zhang L."/>
            <person name="Miao W."/>
            <person name="Zhang J."/>
            <person name="Ye Z."/>
            <person name="Miao C."/>
            <person name="Lin Z."/>
            <person name="Wang H."/>
            <person name="Zhou H."/>
            <person name="Yim W.C."/>
            <person name="Priest H.D."/>
            <person name="Zheng C."/>
            <person name="Woodhouse M."/>
            <person name="Edger P.P."/>
            <person name="Guyot R."/>
            <person name="Guo H.B."/>
            <person name="Guo H."/>
            <person name="Zheng G."/>
            <person name="Singh R."/>
            <person name="Sharma A."/>
            <person name="Min X."/>
            <person name="Zheng Y."/>
            <person name="Lee H."/>
            <person name="Gurtowski J."/>
            <person name="Sedlazeck F.J."/>
            <person name="Harkess A."/>
            <person name="McKain M.R."/>
            <person name="Liao Z."/>
            <person name="Fang J."/>
            <person name="Liu J."/>
            <person name="Zhang X."/>
            <person name="Zhang Q."/>
            <person name="Hu W."/>
            <person name="Qin Y."/>
            <person name="Wang K."/>
            <person name="Chen L.Y."/>
            <person name="Shirley N."/>
            <person name="Lin Y.R."/>
            <person name="Liu L.Y."/>
            <person name="Hernandez A.G."/>
            <person name="Wright C.L."/>
            <person name="Bulone V."/>
            <person name="Tuskan G.A."/>
            <person name="Heath K."/>
            <person name="Zee F."/>
            <person name="Moore P.H."/>
            <person name="Sunkar R."/>
            <person name="Leebens-Mack J.H."/>
            <person name="Mockler T."/>
            <person name="Bennetzen J.L."/>
            <person name="Freeling M."/>
            <person name="Sankoff D."/>
            <person name="Paterson A.H."/>
            <person name="Zhu X."/>
            <person name="Yang X."/>
            <person name="Smith J.A."/>
            <person name="Cushman J.C."/>
            <person name="Paull R.E."/>
            <person name="Yu Q."/>
        </authorList>
    </citation>
    <scope>NUCLEOTIDE SEQUENCE [LARGE SCALE GENOMIC DNA]</scope>
    <source>
        <strain evidence="2">cv. F153</strain>
    </source>
</reference>
<feature type="region of interest" description="Disordered" evidence="1">
    <location>
        <begin position="19"/>
        <end position="46"/>
    </location>
</feature>
<evidence type="ECO:0000313" key="2">
    <source>
        <dbReference type="Proteomes" id="UP000515123"/>
    </source>
</evidence>
<organism evidence="2 3">
    <name type="scientific">Ananas comosus</name>
    <name type="common">Pineapple</name>
    <name type="synonym">Ananas ananas</name>
    <dbReference type="NCBI Taxonomy" id="4615"/>
    <lineage>
        <taxon>Eukaryota</taxon>
        <taxon>Viridiplantae</taxon>
        <taxon>Streptophyta</taxon>
        <taxon>Embryophyta</taxon>
        <taxon>Tracheophyta</taxon>
        <taxon>Spermatophyta</taxon>
        <taxon>Magnoliopsida</taxon>
        <taxon>Liliopsida</taxon>
        <taxon>Poales</taxon>
        <taxon>Bromeliaceae</taxon>
        <taxon>Bromelioideae</taxon>
        <taxon>Ananas</taxon>
    </lineage>
</organism>
<dbReference type="GO" id="GO:0019372">
    <property type="term" value="P:lipoxygenase pathway"/>
    <property type="evidence" value="ECO:0007669"/>
    <property type="project" value="EnsemblPlants"/>
</dbReference>
<dbReference type="PANTHER" id="PTHR33156">
    <property type="entry name" value="OS02G0230000 PROTEIN"/>
    <property type="match status" value="1"/>
</dbReference>
<dbReference type="GO" id="GO:2000023">
    <property type="term" value="P:regulation of lateral root development"/>
    <property type="evidence" value="ECO:0007669"/>
    <property type="project" value="EnsemblPlants"/>
</dbReference>
<dbReference type="GO" id="GO:0010821">
    <property type="term" value="P:regulation of mitochondrion organization"/>
    <property type="evidence" value="ECO:0007669"/>
    <property type="project" value="EnsemblPlants"/>
</dbReference>
<dbReference type="GO" id="GO:0052543">
    <property type="term" value="P:callose deposition in cell wall"/>
    <property type="evidence" value="ECO:0007669"/>
    <property type="project" value="EnsemblPlants"/>
</dbReference>
<dbReference type="Gramene" id="Aco015164.1.mrna1">
    <property type="protein sequence ID" value="Aco015164.1.mrna1"/>
    <property type="gene ID" value="Aco015164.1.path1"/>
</dbReference>
<sequence>MASRLRSISRPVASFLSHASRNPSRPLLSPTAPLARAPPPPFTRVSPRLGTLQSLLPLHSVVSSARLTSRLGIDSAGSSRSLSQGTLCSSNPGV</sequence>